<dbReference type="EMBL" id="VWSG01000006">
    <property type="protein sequence ID" value="KAA5534319.1"/>
    <property type="molecule type" value="Genomic_DNA"/>
</dbReference>
<dbReference type="AlphaFoldDB" id="A0A5M6CMF0"/>
<gene>
    <name evidence="1" type="ORF">F0460_09430</name>
</gene>
<evidence type="ECO:0000313" key="2">
    <source>
        <dbReference type="Proteomes" id="UP000325141"/>
    </source>
</evidence>
<protein>
    <submittedName>
        <fullName evidence="1">Uncharacterized protein</fullName>
    </submittedName>
</protein>
<sequence length="104" mass="12127">MQSLIFSKKHEWCDEVVEFVMNRQNLDNFLNSEYTYLINDKGNEIGYLIEDIHLYSFSNQILEKVVDVCDSIQLKIDNSQLIVVLNYSLKKITTITVINYEGGN</sequence>
<proteinExistence type="predicted"/>
<organism evidence="1 2">
    <name type="scientific">Paenimyroides baculatum</name>
    <dbReference type="NCBI Taxonomy" id="2608000"/>
    <lineage>
        <taxon>Bacteria</taxon>
        <taxon>Pseudomonadati</taxon>
        <taxon>Bacteroidota</taxon>
        <taxon>Flavobacteriia</taxon>
        <taxon>Flavobacteriales</taxon>
        <taxon>Flavobacteriaceae</taxon>
        <taxon>Paenimyroides</taxon>
    </lineage>
</organism>
<keyword evidence="2" id="KW-1185">Reference proteome</keyword>
<accession>A0A5M6CMF0</accession>
<name>A0A5M6CMF0_9FLAO</name>
<evidence type="ECO:0000313" key="1">
    <source>
        <dbReference type="EMBL" id="KAA5534319.1"/>
    </source>
</evidence>
<comment type="caution">
    <text evidence="1">The sequence shown here is derived from an EMBL/GenBank/DDBJ whole genome shotgun (WGS) entry which is preliminary data.</text>
</comment>
<reference evidence="1 2" key="1">
    <citation type="submission" date="2019-09" db="EMBL/GenBank/DDBJ databases">
        <title>Genome sequence and assembly of Flavobacterium sp.</title>
        <authorList>
            <person name="Chhetri G."/>
        </authorList>
    </citation>
    <scope>NUCLEOTIDE SEQUENCE [LARGE SCALE GENOMIC DNA]</scope>
    <source>
        <strain evidence="1 2">SNL9</strain>
    </source>
</reference>
<dbReference type="RefSeq" id="WP_150012566.1">
    <property type="nucleotide sequence ID" value="NZ_VWSG01000006.1"/>
</dbReference>
<dbReference type="Proteomes" id="UP000325141">
    <property type="component" value="Unassembled WGS sequence"/>
</dbReference>